<proteinExistence type="predicted"/>
<evidence type="ECO:0008006" key="5">
    <source>
        <dbReference type="Google" id="ProtNLM"/>
    </source>
</evidence>
<keyword evidence="2" id="KW-0812">Transmembrane</keyword>
<dbReference type="OMA" id="HIQMVGR"/>
<dbReference type="EMBL" id="LUKN01001246">
    <property type="protein sequence ID" value="OAR01280.1"/>
    <property type="molecule type" value="Genomic_DNA"/>
</dbReference>
<name>A0A179IHN9_CORDF</name>
<dbReference type="OrthoDB" id="5239402at2759"/>
<evidence type="ECO:0000256" key="1">
    <source>
        <dbReference type="SAM" id="MobiDB-lite"/>
    </source>
</evidence>
<accession>A0A179IHN9</accession>
<evidence type="ECO:0000256" key="2">
    <source>
        <dbReference type="SAM" id="Phobius"/>
    </source>
</evidence>
<comment type="caution">
    <text evidence="3">The sequence shown here is derived from an EMBL/GenBank/DDBJ whole genome shotgun (WGS) entry which is preliminary data.</text>
</comment>
<keyword evidence="2" id="KW-1133">Transmembrane helix</keyword>
<evidence type="ECO:0000313" key="4">
    <source>
        <dbReference type="Proteomes" id="UP000243081"/>
    </source>
</evidence>
<feature type="region of interest" description="Disordered" evidence="1">
    <location>
        <begin position="943"/>
        <end position="970"/>
    </location>
</feature>
<organism evidence="3 4">
    <name type="scientific">Cordyceps confragosa</name>
    <name type="common">Lecanicillium lecanii</name>
    <dbReference type="NCBI Taxonomy" id="2714763"/>
    <lineage>
        <taxon>Eukaryota</taxon>
        <taxon>Fungi</taxon>
        <taxon>Dikarya</taxon>
        <taxon>Ascomycota</taxon>
        <taxon>Pezizomycotina</taxon>
        <taxon>Sordariomycetes</taxon>
        <taxon>Hypocreomycetidae</taxon>
        <taxon>Hypocreales</taxon>
        <taxon>Cordycipitaceae</taxon>
        <taxon>Akanthomyces</taxon>
    </lineage>
</organism>
<dbReference type="Proteomes" id="UP000243081">
    <property type="component" value="Unassembled WGS sequence"/>
</dbReference>
<dbReference type="AntiFam" id="ANF00142">
    <property type="entry name" value="Shadow ORF (opposite yadG)"/>
</dbReference>
<sequence>MTIKISLQLFFYHIPHLLTTLAAGHTLLLLLASLRRRQLDLLLSGDNLVAHGVKLVLLIVIVSLETGASTLALDPVVAGRSHLAVHDSPDFLSQVLGELGRVGNDDDTTLKLLQSLGQRTERVTVEVVGRLVKNDQMRTLPRASGKDSLDTLATRQTAHAGVGNQLGIEAEVGAVRLNLLADQRAELTRGKSLLHVNVSNHLLVRGQKLVTGQPGVVSRHHGNPALVLHANVLAKGERALVLVRVLELSAAVDANDATLSTLDSENLVHGLLIILGDDLVSAVHGLTIFTSLETPLDVLGGSLVKMVIDMGESVLLDVGNTDVLVLVDLTLGGDEFTSKNVDQGGLASTVGTNNGNTGAERALEGNVGNLGLGCTGVLEGHLGGTENGLGLGLDTFEETGLREAEFNLGGTKLVVRLGGGNALDELHQVTSVALKLEALVVDNVLADIVKEARVVGDDDGSARRVDEVLLEPLDVLHIQMVGRLVKQENIRRLEDGTAQGELHLPTTGKGRDLALDHLLSEAELVEASLDVGLASLDTSLRELLHGPVNGSHLSILRVEVVLDEDGLDFALLGETLNLLVVDGTHEGGLAGTVGAAKTVALTSLETEVSLVKQDLGTVSKGEGAVAQIFTLLLIGLGLGLGSSSREGLLADGVNEGLGVVDASNDSDVGLEVINPDAELRLLLVDELASDGGNVLGNRAHLREVVAVLGGEDILDLGQDDVEGTVLLGLGDDAILDVADAGKGVEGLLGLLTGLGVSQVVVVLLEAGHHLGQERSDDVGVVDELAHVVDNDGRFTLDGGLTLSETTIQKGNHEGKSRLLDLGDEGSGTEQVNSLRDVLGLSDTFDKLGDEALDISVNNELAELLHGLVGALLNLLLGVPHGLRDDRNELRDAVSELGGRSLDESINEVESGHLLSPLLSVADGVHDVDEGRLDSIGVDATSNGKNSSAGGVLDSGSLVTNSGEEGREEHNEVGLDVSRNLGVRGDGLDGDSSLFTGGSILLAGCC</sequence>
<keyword evidence="2" id="KW-0472">Membrane</keyword>
<keyword evidence="4" id="KW-1185">Reference proteome</keyword>
<reference evidence="3 4" key="1">
    <citation type="submission" date="2016-03" db="EMBL/GenBank/DDBJ databases">
        <title>Fine-scale spatial genetic structure of a fungal parasite of coffee scale insects.</title>
        <authorList>
            <person name="Jackson D."/>
            <person name="Zemenick K.A."/>
            <person name="Malloure B."/>
            <person name="Quandt C.A."/>
            <person name="James T.Y."/>
        </authorList>
    </citation>
    <scope>NUCLEOTIDE SEQUENCE [LARGE SCALE GENOMIC DNA]</scope>
    <source>
        <strain evidence="3 4">UM487</strain>
    </source>
</reference>
<gene>
    <name evidence="3" type="ORF">LLEC1_01199</name>
</gene>
<evidence type="ECO:0000313" key="3">
    <source>
        <dbReference type="EMBL" id="OAR01280.1"/>
    </source>
</evidence>
<dbReference type="AlphaFoldDB" id="A0A179IHN9"/>
<protein>
    <recommendedName>
        <fullName evidence="5">NAD-specific glutamate dehydrogenase</fullName>
    </recommendedName>
</protein>
<feature type="transmembrane region" description="Helical" evidence="2">
    <location>
        <begin position="12"/>
        <end position="34"/>
    </location>
</feature>